<dbReference type="Pfam" id="PF08543">
    <property type="entry name" value="Phos_pyr_kin"/>
    <property type="match status" value="1"/>
</dbReference>
<dbReference type="InterPro" id="IPR029056">
    <property type="entry name" value="Ribokinase-like"/>
</dbReference>
<proteinExistence type="predicted"/>
<evidence type="ECO:0000256" key="3">
    <source>
        <dbReference type="ARBA" id="ARBA00022741"/>
    </source>
</evidence>
<dbReference type="GO" id="GO:0005524">
    <property type="term" value="F:ATP binding"/>
    <property type="evidence" value="ECO:0007669"/>
    <property type="project" value="UniProtKB-KW"/>
</dbReference>
<keyword evidence="2 7" id="KW-0808">Transferase</keyword>
<dbReference type="GO" id="GO:0005829">
    <property type="term" value="C:cytosol"/>
    <property type="evidence" value="ECO:0007669"/>
    <property type="project" value="TreeGrafter"/>
</dbReference>
<dbReference type="GO" id="GO:0008478">
    <property type="term" value="F:pyridoxal kinase activity"/>
    <property type="evidence" value="ECO:0007669"/>
    <property type="project" value="UniProtKB-EC"/>
</dbReference>
<dbReference type="EC" id="2.7.1.35" evidence="1"/>
<dbReference type="GO" id="GO:0009443">
    <property type="term" value="P:pyridoxal 5'-phosphate salvage"/>
    <property type="evidence" value="ECO:0007669"/>
    <property type="project" value="InterPro"/>
</dbReference>
<evidence type="ECO:0000313" key="7">
    <source>
        <dbReference type="EMBL" id="AMV63499.1"/>
    </source>
</evidence>
<dbReference type="RefSeq" id="WP_056986470.1">
    <property type="nucleotide sequence ID" value="NZ_BAAAXI010000008.1"/>
</dbReference>
<keyword evidence="4 7" id="KW-0418">Kinase</keyword>
<dbReference type="InterPro" id="IPR004625">
    <property type="entry name" value="PyrdxlKinase"/>
</dbReference>
<keyword evidence="5" id="KW-0067">ATP-binding</keyword>
<sequence>MANKTLLIEDLSTVGSVSMSIAVPIVTLFDEQPAILPSVLLSTHTGGYGQPATVSMEAAIPKFYQHWEKAAVHFNNFLIGYLGNSNQVYHEVDNLLRINLPSLLVLDPAFADHGKLYSRMPTEVVEDYLQLSQKADVFLPNLTEACLLLHRQIPEQLTKANLTDILNELTQKSEVIKLAITGIECDDQIGTVFMSHQKIKYVSSKKITGDYFGTGDLFSSLVFGLILNKESFETALTLANQWTTEAVVDTIKRTSRDSRMGVRLQTVFPKILAYKGS</sequence>
<dbReference type="EMBL" id="CP012275">
    <property type="protein sequence ID" value="AMV63499.1"/>
    <property type="molecule type" value="Genomic_DNA"/>
</dbReference>
<feature type="domain" description="Pyridoxamine kinase/Phosphomethylpyrimidine kinase" evidence="6">
    <location>
        <begin position="75"/>
        <end position="252"/>
    </location>
</feature>
<evidence type="ECO:0000256" key="4">
    <source>
        <dbReference type="ARBA" id="ARBA00022777"/>
    </source>
</evidence>
<dbReference type="AlphaFoldDB" id="A0AAC9B329"/>
<protein>
    <recommendedName>
        <fullName evidence="1">pyridoxal kinase</fullName>
        <ecNumber evidence="1">2.7.1.35</ecNumber>
    </recommendedName>
</protein>
<reference evidence="7 8" key="1">
    <citation type="journal article" date="2016" name="PLoS ONE">
        <title>The Identification of Novel Diagnostic Marker Genes for the Detection of Beer Spoiling Pediococcus damnosus Strains Using the BlAst Diagnostic Gene findEr.</title>
        <authorList>
            <person name="Behr J."/>
            <person name="Geissler A.J."/>
            <person name="Schmid J."/>
            <person name="Zehe A."/>
            <person name="Vogel R.F."/>
        </authorList>
    </citation>
    <scope>NUCLEOTIDE SEQUENCE [LARGE SCALE GENOMIC DNA]</scope>
    <source>
        <strain evidence="7 8">TMW 2.1533</strain>
    </source>
</reference>
<dbReference type="PANTHER" id="PTHR10534:SF2">
    <property type="entry name" value="PYRIDOXAL KINASE"/>
    <property type="match status" value="1"/>
</dbReference>
<evidence type="ECO:0000256" key="1">
    <source>
        <dbReference type="ARBA" id="ARBA00012104"/>
    </source>
</evidence>
<accession>A0AAC9B329</accession>
<organism evidence="7 8">
    <name type="scientific">Pediococcus damnosus</name>
    <dbReference type="NCBI Taxonomy" id="51663"/>
    <lineage>
        <taxon>Bacteria</taxon>
        <taxon>Bacillati</taxon>
        <taxon>Bacillota</taxon>
        <taxon>Bacilli</taxon>
        <taxon>Lactobacillales</taxon>
        <taxon>Lactobacillaceae</taxon>
        <taxon>Pediococcus</taxon>
    </lineage>
</organism>
<name>A0AAC9B329_9LACO</name>
<gene>
    <name evidence="7" type="ORF">ADU70_2033</name>
</gene>
<evidence type="ECO:0000256" key="2">
    <source>
        <dbReference type="ARBA" id="ARBA00022679"/>
    </source>
</evidence>
<dbReference type="Proteomes" id="UP000076405">
    <property type="component" value="Chromosome"/>
</dbReference>
<evidence type="ECO:0000313" key="8">
    <source>
        <dbReference type="Proteomes" id="UP000076405"/>
    </source>
</evidence>
<evidence type="ECO:0000259" key="6">
    <source>
        <dbReference type="Pfam" id="PF08543"/>
    </source>
</evidence>
<dbReference type="Gene3D" id="3.40.1190.20">
    <property type="match status" value="1"/>
</dbReference>
<dbReference type="SUPFAM" id="SSF53613">
    <property type="entry name" value="Ribokinase-like"/>
    <property type="match status" value="1"/>
</dbReference>
<evidence type="ECO:0000256" key="5">
    <source>
        <dbReference type="ARBA" id="ARBA00022840"/>
    </source>
</evidence>
<dbReference type="InterPro" id="IPR013749">
    <property type="entry name" value="PM/HMP-P_kinase-1"/>
</dbReference>
<keyword evidence="3" id="KW-0547">Nucleotide-binding</keyword>
<dbReference type="PANTHER" id="PTHR10534">
    <property type="entry name" value="PYRIDOXAL KINASE"/>
    <property type="match status" value="1"/>
</dbReference>